<evidence type="ECO:0008006" key="3">
    <source>
        <dbReference type="Google" id="ProtNLM"/>
    </source>
</evidence>
<name>A5WCH7_PSYWF</name>
<evidence type="ECO:0000256" key="1">
    <source>
        <dbReference type="SAM" id="SignalP"/>
    </source>
</evidence>
<sequence length="216" mass="23156" precursor="true">MKKPMLSALTACLILIAGCNAESEKAEPKAAVPNTEDVAPIGHTQTPNHGQAAKLIKKPNFDIKAEDYGNKLNELLANTEFAAMTVTKVAEGDSGDAFIIDYPHHISLTGEVNESGVLEALIYTMPSNEQLEKSGAKLSQLVTASLLALNPELSPSEAKAKVAELLDHAFSNYILQKTHQRAIGVVGEGVYVCEISEMGVRLLIEPAEGSRFISKK</sequence>
<keyword evidence="1" id="KW-0732">Signal</keyword>
<proteinExistence type="predicted"/>
<feature type="chain" id="PRO_5002689223" description="Lipoprotein" evidence="1">
    <location>
        <begin position="22"/>
        <end position="216"/>
    </location>
</feature>
<evidence type="ECO:0000313" key="2">
    <source>
        <dbReference type="EMBL" id="ABQ93368.1"/>
    </source>
</evidence>
<dbReference type="KEGG" id="prw:PsycPRwf_0413"/>
<dbReference type="HOGENOM" id="CLU_1276744_0_0_6"/>
<dbReference type="AlphaFoldDB" id="A5WCH7"/>
<accession>A5WCH7</accession>
<dbReference type="EMBL" id="CP000713">
    <property type="protein sequence ID" value="ABQ93368.1"/>
    <property type="molecule type" value="Genomic_DNA"/>
</dbReference>
<protein>
    <recommendedName>
        <fullName evidence="3">Lipoprotein</fullName>
    </recommendedName>
</protein>
<dbReference type="PROSITE" id="PS51257">
    <property type="entry name" value="PROKAR_LIPOPROTEIN"/>
    <property type="match status" value="1"/>
</dbReference>
<feature type="signal peptide" evidence="1">
    <location>
        <begin position="1"/>
        <end position="21"/>
    </location>
</feature>
<gene>
    <name evidence="2" type="ordered locus">PsycPRwf_0413</name>
</gene>
<reference evidence="2" key="1">
    <citation type="submission" date="2007-05" db="EMBL/GenBank/DDBJ databases">
        <title>Complete sequence of chromosome of Psychrobacter sp. PRwf-1.</title>
        <authorList>
            <consortium name="US DOE Joint Genome Institute"/>
            <person name="Copeland A."/>
            <person name="Lucas S."/>
            <person name="Lapidus A."/>
            <person name="Barry K."/>
            <person name="Detter J.C."/>
            <person name="Glavina del Rio T."/>
            <person name="Hammon N."/>
            <person name="Israni S."/>
            <person name="Dalin E."/>
            <person name="Tice H."/>
            <person name="Pitluck S."/>
            <person name="Chain P."/>
            <person name="Malfatti S."/>
            <person name="Shin M."/>
            <person name="Vergez L."/>
            <person name="Schmutz J."/>
            <person name="Larimer F."/>
            <person name="Land M."/>
            <person name="Hauser L."/>
            <person name="Kyrpides N."/>
            <person name="Kim E."/>
            <person name="Tiedje J."/>
            <person name="Richardson P."/>
        </authorList>
    </citation>
    <scope>NUCLEOTIDE SEQUENCE [LARGE SCALE GENOMIC DNA]</scope>
    <source>
        <strain evidence="2">PRwf-1</strain>
    </source>
</reference>
<organism evidence="2">
    <name type="scientific">Psychrobacter sp. (strain PRwf-1)</name>
    <dbReference type="NCBI Taxonomy" id="349106"/>
    <lineage>
        <taxon>Bacteria</taxon>
        <taxon>Pseudomonadati</taxon>
        <taxon>Pseudomonadota</taxon>
        <taxon>Gammaproteobacteria</taxon>
        <taxon>Moraxellales</taxon>
        <taxon>Moraxellaceae</taxon>
        <taxon>Psychrobacter</taxon>
    </lineage>
</organism>